<dbReference type="Proteomes" id="UP000734854">
    <property type="component" value="Unassembled WGS sequence"/>
</dbReference>
<dbReference type="AlphaFoldDB" id="A0A8J5I8Q3"/>
<comment type="caution">
    <text evidence="2">The sequence shown here is derived from an EMBL/GenBank/DDBJ whole genome shotgun (WGS) entry which is preliminary data.</text>
</comment>
<evidence type="ECO:0000256" key="1">
    <source>
        <dbReference type="SAM" id="MobiDB-lite"/>
    </source>
</evidence>
<feature type="compositionally biased region" description="Basic and acidic residues" evidence="1">
    <location>
        <begin position="103"/>
        <end position="116"/>
    </location>
</feature>
<feature type="region of interest" description="Disordered" evidence="1">
    <location>
        <begin position="82"/>
        <end position="123"/>
    </location>
</feature>
<accession>A0A8J5I8Q3</accession>
<keyword evidence="3" id="KW-1185">Reference proteome</keyword>
<gene>
    <name evidence="2" type="ORF">ZIOFF_000758</name>
</gene>
<dbReference type="EMBL" id="JACMSC010000001">
    <property type="protein sequence ID" value="KAG6535735.1"/>
    <property type="molecule type" value="Genomic_DNA"/>
</dbReference>
<evidence type="ECO:0000313" key="2">
    <source>
        <dbReference type="EMBL" id="KAG6535735.1"/>
    </source>
</evidence>
<protein>
    <submittedName>
        <fullName evidence="2">Uncharacterized protein</fullName>
    </submittedName>
</protein>
<evidence type="ECO:0000313" key="3">
    <source>
        <dbReference type="Proteomes" id="UP000734854"/>
    </source>
</evidence>
<name>A0A8J5I8Q3_ZINOF</name>
<proteinExistence type="predicted"/>
<organism evidence="2 3">
    <name type="scientific">Zingiber officinale</name>
    <name type="common">Ginger</name>
    <name type="synonym">Amomum zingiber</name>
    <dbReference type="NCBI Taxonomy" id="94328"/>
    <lineage>
        <taxon>Eukaryota</taxon>
        <taxon>Viridiplantae</taxon>
        <taxon>Streptophyta</taxon>
        <taxon>Embryophyta</taxon>
        <taxon>Tracheophyta</taxon>
        <taxon>Spermatophyta</taxon>
        <taxon>Magnoliopsida</taxon>
        <taxon>Liliopsida</taxon>
        <taxon>Zingiberales</taxon>
        <taxon>Zingiberaceae</taxon>
        <taxon>Zingiber</taxon>
    </lineage>
</organism>
<reference evidence="2 3" key="1">
    <citation type="submission" date="2020-08" db="EMBL/GenBank/DDBJ databases">
        <title>Plant Genome Project.</title>
        <authorList>
            <person name="Zhang R.-G."/>
        </authorList>
    </citation>
    <scope>NUCLEOTIDE SEQUENCE [LARGE SCALE GENOMIC DNA]</scope>
    <source>
        <tissue evidence="2">Rhizome</tissue>
    </source>
</reference>
<sequence>MATGRCWALMNDEAGACEATTLLARGRRRFNGRCLQRVRLQLQLCKCGCVRTDRSSLLADFAACGRIRRCLQVCYQLIGRHGEGEDTDEEDREPSQPAGLLHFDGRVVDDDGRPLLESDDGEG</sequence>